<dbReference type="PANTHER" id="PTHR24322:SF736">
    <property type="entry name" value="RETINOL DEHYDROGENASE 10"/>
    <property type="match status" value="1"/>
</dbReference>
<dbReference type="RefSeq" id="WP_354700677.1">
    <property type="nucleotide sequence ID" value="NZ_CP114014.1"/>
</dbReference>
<evidence type="ECO:0000256" key="1">
    <source>
        <dbReference type="ARBA" id="ARBA00006484"/>
    </source>
</evidence>
<dbReference type="FunFam" id="3.40.50.720:FF:000084">
    <property type="entry name" value="Short-chain dehydrogenase reductase"/>
    <property type="match status" value="1"/>
</dbReference>
<proteinExistence type="inferred from homology"/>
<dbReference type="KEGG" id="parq:DSM112329_00962"/>
<dbReference type="NCBIfam" id="NF005878">
    <property type="entry name" value="PRK07825.1"/>
    <property type="match status" value="1"/>
</dbReference>
<dbReference type="InterPro" id="IPR020904">
    <property type="entry name" value="Sc_DH/Rdtase_CS"/>
</dbReference>
<dbReference type="EMBL" id="CP114014">
    <property type="protein sequence ID" value="XAY04133.1"/>
    <property type="molecule type" value="Genomic_DNA"/>
</dbReference>
<reference evidence="4" key="1">
    <citation type="submission" date="2022-12" db="EMBL/GenBank/DDBJ databases">
        <title>Paraconexibacter alkalitolerans sp. nov. and Baekduia alba sp. nov., isolated from soil and emended description of the genera Paraconexibacter (Chun et al., 2020) and Baekduia (An et al., 2020).</title>
        <authorList>
            <person name="Vieira S."/>
            <person name="Huber K.J."/>
            <person name="Geppert A."/>
            <person name="Wolf J."/>
            <person name="Neumann-Schaal M."/>
            <person name="Muesken M."/>
            <person name="Overmann J."/>
        </authorList>
    </citation>
    <scope>NUCLEOTIDE SEQUENCE</scope>
    <source>
        <strain evidence="4">AEG42_29</strain>
    </source>
</reference>
<evidence type="ECO:0000256" key="3">
    <source>
        <dbReference type="RuleBase" id="RU000363"/>
    </source>
</evidence>
<dbReference type="CDD" id="cd05233">
    <property type="entry name" value="SDR_c"/>
    <property type="match status" value="1"/>
</dbReference>
<evidence type="ECO:0000313" key="4">
    <source>
        <dbReference type="EMBL" id="XAY04133.1"/>
    </source>
</evidence>
<name>A0AAU7ARZ1_9ACTN</name>
<organism evidence="4">
    <name type="scientific">Paraconexibacter sp. AEG42_29</name>
    <dbReference type="NCBI Taxonomy" id="2997339"/>
    <lineage>
        <taxon>Bacteria</taxon>
        <taxon>Bacillati</taxon>
        <taxon>Actinomycetota</taxon>
        <taxon>Thermoleophilia</taxon>
        <taxon>Solirubrobacterales</taxon>
        <taxon>Paraconexibacteraceae</taxon>
        <taxon>Paraconexibacter</taxon>
    </lineage>
</organism>
<dbReference type="PANTHER" id="PTHR24322">
    <property type="entry name" value="PKSB"/>
    <property type="match status" value="1"/>
</dbReference>
<comment type="similarity">
    <text evidence="1 3">Belongs to the short-chain dehydrogenases/reductases (SDR) family.</text>
</comment>
<keyword evidence="2" id="KW-0560">Oxidoreductase</keyword>
<dbReference type="PROSITE" id="PS00061">
    <property type="entry name" value="ADH_SHORT"/>
    <property type="match status" value="1"/>
</dbReference>
<dbReference type="SUPFAM" id="SSF51735">
    <property type="entry name" value="NAD(P)-binding Rossmann-fold domains"/>
    <property type="match status" value="1"/>
</dbReference>
<sequence>MTPVTLPGATVAITGAARGIGLATARAFAAQGARVAIGDLDAALAGQAAAQVGGGAIGLPLDVTDRASVDGFVAAVEDALGPLDVLVNNAGIMPIGPFLEESDATARKQFAVNVDGVLFGMKAALPGMLARGRGHIVNVASAAGKGGFPGAASYCGTKHAVVGITEAVRLEFRGRGVGFSLVMPAIVNTELTSGVDPARGVKNVEPEDVAAAVIESITSGRFDVFVPRVMGPLSKANVLLPRPAREALMRATKADRAMLDFDHGKRLEYVERTGVAAGPATPELEPGTAPRE</sequence>
<dbReference type="GO" id="GO:0016616">
    <property type="term" value="F:oxidoreductase activity, acting on the CH-OH group of donors, NAD or NADP as acceptor"/>
    <property type="evidence" value="ECO:0007669"/>
    <property type="project" value="TreeGrafter"/>
</dbReference>
<dbReference type="AlphaFoldDB" id="A0AAU7ARZ1"/>
<accession>A0AAU7ARZ1</accession>
<dbReference type="PRINTS" id="PR00080">
    <property type="entry name" value="SDRFAMILY"/>
</dbReference>
<protein>
    <submittedName>
        <fullName evidence="4">FabG-like 3-oxoacyl-(Acyl-carrier-protein) reductase</fullName>
    </submittedName>
</protein>
<dbReference type="PRINTS" id="PR00081">
    <property type="entry name" value="GDHRDH"/>
</dbReference>
<dbReference type="InterPro" id="IPR002347">
    <property type="entry name" value="SDR_fam"/>
</dbReference>
<dbReference type="InterPro" id="IPR036291">
    <property type="entry name" value="NAD(P)-bd_dom_sf"/>
</dbReference>
<dbReference type="Gene3D" id="3.40.50.720">
    <property type="entry name" value="NAD(P)-binding Rossmann-like Domain"/>
    <property type="match status" value="1"/>
</dbReference>
<dbReference type="Pfam" id="PF00106">
    <property type="entry name" value="adh_short"/>
    <property type="match status" value="1"/>
</dbReference>
<gene>
    <name evidence="4" type="ORF">DSM112329_00962</name>
</gene>
<evidence type="ECO:0000256" key="2">
    <source>
        <dbReference type="ARBA" id="ARBA00023002"/>
    </source>
</evidence>